<dbReference type="EMBL" id="JAWQEG010000464">
    <property type="protein sequence ID" value="KAK3889739.1"/>
    <property type="molecule type" value="Genomic_DNA"/>
</dbReference>
<comment type="caution">
    <text evidence="1">The sequence shown here is derived from an EMBL/GenBank/DDBJ whole genome shotgun (WGS) entry which is preliminary data.</text>
</comment>
<sequence>MALQYHVTCVGKKKIIKVEEKQQVPTTIIREFSLDQLSELSVQYFDAAWDDWIDVNSLDQLPERAKLQATAKITLLDGEMISDLDKSTALNWRVL</sequence>
<organism evidence="1 2">
    <name type="scientific">Petrolisthes cinctipes</name>
    <name type="common">Flat porcelain crab</name>
    <dbReference type="NCBI Taxonomy" id="88211"/>
    <lineage>
        <taxon>Eukaryota</taxon>
        <taxon>Metazoa</taxon>
        <taxon>Ecdysozoa</taxon>
        <taxon>Arthropoda</taxon>
        <taxon>Crustacea</taxon>
        <taxon>Multicrustacea</taxon>
        <taxon>Malacostraca</taxon>
        <taxon>Eumalacostraca</taxon>
        <taxon>Eucarida</taxon>
        <taxon>Decapoda</taxon>
        <taxon>Pleocyemata</taxon>
        <taxon>Anomura</taxon>
        <taxon>Galatheoidea</taxon>
        <taxon>Porcellanidae</taxon>
        <taxon>Petrolisthes</taxon>
    </lineage>
</organism>
<proteinExistence type="predicted"/>
<reference evidence="1" key="1">
    <citation type="submission" date="2023-10" db="EMBL/GenBank/DDBJ databases">
        <title>Genome assemblies of two species of porcelain crab, Petrolisthes cinctipes and Petrolisthes manimaculis (Anomura: Porcellanidae).</title>
        <authorList>
            <person name="Angst P."/>
        </authorList>
    </citation>
    <scope>NUCLEOTIDE SEQUENCE</scope>
    <source>
        <strain evidence="1">PB745_01</strain>
        <tissue evidence="1">Gill</tissue>
    </source>
</reference>
<protein>
    <submittedName>
        <fullName evidence="1">Uncharacterized protein</fullName>
    </submittedName>
</protein>
<gene>
    <name evidence="1" type="ORF">Pcinc_006304</name>
</gene>
<name>A0AAE1GAZ2_PETCI</name>
<dbReference type="AlphaFoldDB" id="A0AAE1GAZ2"/>
<accession>A0AAE1GAZ2</accession>
<dbReference type="Proteomes" id="UP001286313">
    <property type="component" value="Unassembled WGS sequence"/>
</dbReference>
<evidence type="ECO:0000313" key="2">
    <source>
        <dbReference type="Proteomes" id="UP001286313"/>
    </source>
</evidence>
<keyword evidence="2" id="KW-1185">Reference proteome</keyword>
<evidence type="ECO:0000313" key="1">
    <source>
        <dbReference type="EMBL" id="KAK3889739.1"/>
    </source>
</evidence>